<evidence type="ECO:0000313" key="1">
    <source>
        <dbReference type="EMBL" id="OBZ78136.1"/>
    </source>
</evidence>
<dbReference type="AlphaFoldDB" id="A0A1C7MNZ1"/>
<dbReference type="Proteomes" id="UP000092993">
    <property type="component" value="Unassembled WGS sequence"/>
</dbReference>
<comment type="caution">
    <text evidence="1">The sequence shown here is derived from an EMBL/GenBank/DDBJ whole genome shotgun (WGS) entry which is preliminary data.</text>
</comment>
<protein>
    <submittedName>
        <fullName evidence="1">Uncharacterized protein</fullName>
    </submittedName>
</protein>
<organism evidence="1 2">
    <name type="scientific">Grifola frondosa</name>
    <name type="common">Maitake</name>
    <name type="synonym">Polyporus frondosus</name>
    <dbReference type="NCBI Taxonomy" id="5627"/>
    <lineage>
        <taxon>Eukaryota</taxon>
        <taxon>Fungi</taxon>
        <taxon>Dikarya</taxon>
        <taxon>Basidiomycota</taxon>
        <taxon>Agaricomycotina</taxon>
        <taxon>Agaricomycetes</taxon>
        <taxon>Polyporales</taxon>
        <taxon>Grifolaceae</taxon>
        <taxon>Grifola</taxon>
    </lineage>
</organism>
<name>A0A1C7MNZ1_GRIFR</name>
<sequence>MKSSVMENIGSSYLYNARIRLFAWIFLYEEFGTWRLQDIPEAMDFKTRPAEELWRTYFEKVRVHTAHSNNADSDRDIPVYRFGTVKVLEDDFLGVAAHFEAAIISAWEVPAHPSIQALIDFYD</sequence>
<evidence type="ECO:0000313" key="2">
    <source>
        <dbReference type="Proteomes" id="UP000092993"/>
    </source>
</evidence>
<dbReference type="EMBL" id="LUGG01000002">
    <property type="protein sequence ID" value="OBZ78136.1"/>
    <property type="molecule type" value="Genomic_DNA"/>
</dbReference>
<gene>
    <name evidence="1" type="ORF">A0H81_02777</name>
</gene>
<proteinExistence type="predicted"/>
<reference evidence="1 2" key="1">
    <citation type="submission" date="2016-03" db="EMBL/GenBank/DDBJ databases">
        <title>Whole genome sequencing of Grifola frondosa 9006-11.</title>
        <authorList>
            <person name="Min B."/>
            <person name="Park H."/>
            <person name="Kim J.-G."/>
            <person name="Cho H."/>
            <person name="Oh Y.-L."/>
            <person name="Kong W.-S."/>
            <person name="Choi I.-G."/>
        </authorList>
    </citation>
    <scope>NUCLEOTIDE SEQUENCE [LARGE SCALE GENOMIC DNA]</scope>
    <source>
        <strain evidence="1 2">9006-11</strain>
    </source>
</reference>
<keyword evidence="2" id="KW-1185">Reference proteome</keyword>
<accession>A0A1C7MNZ1</accession>